<dbReference type="Pfam" id="PF07714">
    <property type="entry name" value="PK_Tyr_Ser-Thr"/>
    <property type="match status" value="1"/>
</dbReference>
<dbReference type="InterPro" id="IPR001245">
    <property type="entry name" value="Ser-Thr/Tyr_kinase_cat_dom"/>
</dbReference>
<keyword evidence="9" id="KW-0067">ATP-binding</keyword>
<dbReference type="InterPro" id="IPR017441">
    <property type="entry name" value="Protein_kinase_ATP_BS"/>
</dbReference>
<dbReference type="GO" id="GO:0004674">
    <property type="term" value="F:protein serine/threonine kinase activity"/>
    <property type="evidence" value="ECO:0007669"/>
    <property type="project" value="UniProtKB-KW"/>
</dbReference>
<evidence type="ECO:0000256" key="13">
    <source>
        <dbReference type="ARBA" id="ARBA00047899"/>
    </source>
</evidence>
<dbReference type="GO" id="GO:0005524">
    <property type="term" value="F:ATP binding"/>
    <property type="evidence" value="ECO:0007669"/>
    <property type="project" value="UniProtKB-UniRule"/>
</dbReference>
<comment type="subcellular location">
    <subcellularLocation>
        <location evidence="1">Membrane</location>
        <topology evidence="1">Single-pass membrane protein</topology>
    </subcellularLocation>
</comment>
<comment type="catalytic activity">
    <reaction evidence="14">
        <text>L-seryl-[protein] + ATP = O-phospho-L-seryl-[protein] + ADP + H(+)</text>
        <dbReference type="Rhea" id="RHEA:17989"/>
        <dbReference type="Rhea" id="RHEA-COMP:9863"/>
        <dbReference type="Rhea" id="RHEA-COMP:11604"/>
        <dbReference type="ChEBI" id="CHEBI:15378"/>
        <dbReference type="ChEBI" id="CHEBI:29999"/>
        <dbReference type="ChEBI" id="CHEBI:30616"/>
        <dbReference type="ChEBI" id="CHEBI:83421"/>
        <dbReference type="ChEBI" id="CHEBI:456216"/>
        <dbReference type="EC" id="2.7.11.1"/>
    </reaction>
</comment>
<accession>A0A2I4FG61</accession>
<dbReference type="Pfam" id="PF13947">
    <property type="entry name" value="GUB_WAK_bind"/>
    <property type="match status" value="1"/>
</dbReference>
<dbReference type="PROSITE" id="PS50011">
    <property type="entry name" value="PROTEIN_KINASE_DOM"/>
    <property type="match status" value="1"/>
</dbReference>
<keyword evidence="16" id="KW-1185">Reference proteome</keyword>
<evidence type="ECO:0000256" key="7">
    <source>
        <dbReference type="ARBA" id="ARBA00022741"/>
    </source>
</evidence>
<dbReference type="STRING" id="51240.A0A2I4FG61"/>
<dbReference type="InterPro" id="IPR011009">
    <property type="entry name" value="Kinase-like_dom_sf"/>
</dbReference>
<evidence type="ECO:0000256" key="4">
    <source>
        <dbReference type="ARBA" id="ARBA00022679"/>
    </source>
</evidence>
<dbReference type="PROSITE" id="PS00107">
    <property type="entry name" value="PROTEIN_KINASE_ATP"/>
    <property type="match status" value="1"/>
</dbReference>
<evidence type="ECO:0000256" key="9">
    <source>
        <dbReference type="ARBA" id="ARBA00022840"/>
    </source>
</evidence>
<sequence>MEAPAYFSTSLLSIDLLISFFIILTVLITPSYCIDDNSSFVECGRPYDCGSFRNISFPYWGGGRPDYCGHRDKGFELECFNNEYPVLQFEELKFRVLNFSQNQNSPNRMTIARMDLLDNLCPEKKLTTSLNNTLYDYTSTIQNLTLFYGCPPTFPPIPAGNIFECSPGVWNNGYGYFVDDSLAPPGNINLSEFYQSCDATMKVPIFKTTAFNLVPMGGAAPLLKKALKEGFEVEYPQLLLVACTGCEDSGGRCGSNSTSQFVCYCRDGVHFLNCGPNRNDSISVVTAKEKTNWGRKIGIGVGAAIGGVIITCIIFFICQKRYKKKYGLQYMPSSFQSRNISSGHPSSTTTDDPEMGSKYFGVHLFTYTELEEATNNFDSHKELGDGGFGIVYYGKLRDGRAVAVKRLYENNYKRVEQFMNEVVILTRLRHRHLVSLYGSTSRHSRELVLVYEYVPNGTVADHLHGERAKPGALPWPTRLNIAIETASALTYLHASAIIHRDVKTNNILLDDNFCVKVADFGLSRLFPTDVTHVSTAPQGTPGYVDPEYHECYQLTEKSDVFSFGVVLIELISSMPAVDITRHRHEINLSNMAVNKIQNKTLHELVDKTLGFESDSKVKRTITAVAELAFQCLQHDKESRPSMAELLEELNDIREKEYIKHKTEEVDVSADDAALLKTHSHPLSPDSALNWIASSTTSTHST</sequence>
<dbReference type="PANTHER" id="PTHR46008:SF20">
    <property type="entry name" value="PROTEIN KINASE DOMAIN-CONTAINING PROTEIN"/>
    <property type="match status" value="1"/>
</dbReference>
<evidence type="ECO:0000256" key="5">
    <source>
        <dbReference type="ARBA" id="ARBA00022692"/>
    </source>
</evidence>
<dbReference type="InterPro" id="IPR032872">
    <property type="entry name" value="WAK_assoc_C"/>
</dbReference>
<dbReference type="GO" id="GO:0005886">
    <property type="term" value="C:plasma membrane"/>
    <property type="evidence" value="ECO:0007669"/>
    <property type="project" value="UniProtKB-ARBA"/>
</dbReference>
<dbReference type="InterPro" id="IPR008271">
    <property type="entry name" value="Ser/Thr_kinase_AS"/>
</dbReference>
<dbReference type="GeneID" id="108998536"/>
<dbReference type="FunFam" id="3.30.200.20:FF:000039">
    <property type="entry name" value="receptor-like protein kinase FERONIA"/>
    <property type="match status" value="1"/>
</dbReference>
<name>A0A2I4FG61_JUGRE</name>
<reference evidence="17" key="1">
    <citation type="submission" date="2025-08" db="UniProtKB">
        <authorList>
            <consortium name="RefSeq"/>
        </authorList>
    </citation>
    <scope>IDENTIFICATION</scope>
    <source>
        <tissue evidence="17">Leaves</tissue>
    </source>
</reference>
<evidence type="ECO:0000313" key="17">
    <source>
        <dbReference type="RefSeq" id="XP_018830650.1"/>
    </source>
</evidence>
<keyword evidence="3" id="KW-0723">Serine/threonine-protein kinase</keyword>
<dbReference type="Gene3D" id="3.30.200.20">
    <property type="entry name" value="Phosphorylase Kinase, domain 1"/>
    <property type="match status" value="1"/>
</dbReference>
<dbReference type="PANTHER" id="PTHR46008">
    <property type="entry name" value="LEAF RUST 10 DISEASE-RESISTANCE LOCUS RECEPTOR-LIKE PROTEIN KINASE-LIKE 1.4"/>
    <property type="match status" value="1"/>
</dbReference>
<dbReference type="PROSITE" id="PS00108">
    <property type="entry name" value="PROTEIN_KINASE_ST"/>
    <property type="match status" value="1"/>
</dbReference>
<evidence type="ECO:0000256" key="1">
    <source>
        <dbReference type="ARBA" id="ARBA00004167"/>
    </source>
</evidence>
<dbReference type="SMART" id="SM00220">
    <property type="entry name" value="S_TKc"/>
    <property type="match status" value="1"/>
</dbReference>
<keyword evidence="10" id="KW-1133">Transmembrane helix</keyword>
<evidence type="ECO:0000256" key="2">
    <source>
        <dbReference type="ARBA" id="ARBA00012513"/>
    </source>
</evidence>
<keyword evidence="7" id="KW-0547">Nucleotide-binding</keyword>
<evidence type="ECO:0000256" key="3">
    <source>
        <dbReference type="ARBA" id="ARBA00022527"/>
    </source>
</evidence>
<proteinExistence type="predicted"/>
<dbReference type="FunCoup" id="A0A2I4FG61">
    <property type="interactions" value="922"/>
</dbReference>
<protein>
    <recommendedName>
        <fullName evidence="2">non-specific serine/threonine protein kinase</fullName>
        <ecNumber evidence="2">2.7.11.1</ecNumber>
    </recommendedName>
</protein>
<evidence type="ECO:0000256" key="6">
    <source>
        <dbReference type="ARBA" id="ARBA00022729"/>
    </source>
</evidence>
<keyword evidence="8" id="KW-0418">Kinase</keyword>
<evidence type="ECO:0000256" key="11">
    <source>
        <dbReference type="ARBA" id="ARBA00023136"/>
    </source>
</evidence>
<dbReference type="AlphaFoldDB" id="A0A2I4FG61"/>
<gene>
    <name evidence="17" type="primary">LOC108998536</name>
</gene>
<dbReference type="SUPFAM" id="SSF56112">
    <property type="entry name" value="Protein kinase-like (PK-like)"/>
    <property type="match status" value="1"/>
</dbReference>
<feature type="domain" description="Protein kinase" evidence="15">
    <location>
        <begin position="377"/>
        <end position="658"/>
    </location>
</feature>
<dbReference type="RefSeq" id="XP_018830650.1">
    <property type="nucleotide sequence ID" value="XM_018975105.2"/>
</dbReference>
<dbReference type="InterPro" id="IPR000719">
    <property type="entry name" value="Prot_kinase_dom"/>
</dbReference>
<evidence type="ECO:0000256" key="12">
    <source>
        <dbReference type="ARBA" id="ARBA00023180"/>
    </source>
</evidence>
<comment type="catalytic activity">
    <reaction evidence="13">
        <text>L-threonyl-[protein] + ATP = O-phospho-L-threonyl-[protein] + ADP + H(+)</text>
        <dbReference type="Rhea" id="RHEA:46608"/>
        <dbReference type="Rhea" id="RHEA-COMP:11060"/>
        <dbReference type="Rhea" id="RHEA-COMP:11605"/>
        <dbReference type="ChEBI" id="CHEBI:15378"/>
        <dbReference type="ChEBI" id="CHEBI:30013"/>
        <dbReference type="ChEBI" id="CHEBI:30616"/>
        <dbReference type="ChEBI" id="CHEBI:61977"/>
        <dbReference type="ChEBI" id="CHEBI:456216"/>
        <dbReference type="EC" id="2.7.11.1"/>
    </reaction>
</comment>
<dbReference type="EC" id="2.7.11.1" evidence="2"/>
<evidence type="ECO:0000256" key="14">
    <source>
        <dbReference type="ARBA" id="ARBA00048679"/>
    </source>
</evidence>
<evidence type="ECO:0000256" key="10">
    <source>
        <dbReference type="ARBA" id="ARBA00022989"/>
    </source>
</evidence>
<evidence type="ECO:0000313" key="16">
    <source>
        <dbReference type="Proteomes" id="UP000235220"/>
    </source>
</evidence>
<dbReference type="InterPro" id="IPR025287">
    <property type="entry name" value="WAK_GUB"/>
</dbReference>
<keyword evidence="11" id="KW-0472">Membrane</keyword>
<dbReference type="Gene3D" id="1.10.510.10">
    <property type="entry name" value="Transferase(Phosphotransferase) domain 1"/>
    <property type="match status" value="1"/>
</dbReference>
<evidence type="ECO:0000259" key="15">
    <source>
        <dbReference type="PROSITE" id="PS50011"/>
    </source>
</evidence>
<dbReference type="OrthoDB" id="4062651at2759"/>
<dbReference type="KEGG" id="jre:108998536"/>
<organism evidence="16 17">
    <name type="scientific">Juglans regia</name>
    <name type="common">English walnut</name>
    <dbReference type="NCBI Taxonomy" id="51240"/>
    <lineage>
        <taxon>Eukaryota</taxon>
        <taxon>Viridiplantae</taxon>
        <taxon>Streptophyta</taxon>
        <taxon>Embryophyta</taxon>
        <taxon>Tracheophyta</taxon>
        <taxon>Spermatophyta</taxon>
        <taxon>Magnoliopsida</taxon>
        <taxon>eudicotyledons</taxon>
        <taxon>Gunneridae</taxon>
        <taxon>Pentapetalae</taxon>
        <taxon>rosids</taxon>
        <taxon>fabids</taxon>
        <taxon>Fagales</taxon>
        <taxon>Juglandaceae</taxon>
        <taxon>Juglans</taxon>
    </lineage>
</organism>
<keyword evidence="12" id="KW-0325">Glycoprotein</keyword>
<evidence type="ECO:0000256" key="8">
    <source>
        <dbReference type="ARBA" id="ARBA00022777"/>
    </source>
</evidence>
<keyword evidence="5" id="KW-0812">Transmembrane</keyword>
<keyword evidence="6" id="KW-0732">Signal</keyword>
<dbReference type="FunFam" id="1.10.510.10:FF:000161">
    <property type="entry name" value="Wall-associated receptor kinase-like 20"/>
    <property type="match status" value="1"/>
</dbReference>
<dbReference type="Proteomes" id="UP000235220">
    <property type="component" value="Chromosome 6"/>
</dbReference>
<dbReference type="Pfam" id="PF14380">
    <property type="entry name" value="WAK_assoc"/>
    <property type="match status" value="1"/>
</dbReference>
<keyword evidence="4" id="KW-0808">Transferase</keyword>
<dbReference type="Gramene" id="Jr06_14850_p1">
    <property type="protein sequence ID" value="cds.Jr06_14850_p1"/>
    <property type="gene ID" value="Jr06_14850"/>
</dbReference>